<feature type="transmembrane region" description="Helical" evidence="10">
    <location>
        <begin position="168"/>
        <end position="189"/>
    </location>
</feature>
<dbReference type="STRING" id="7897.ENSLACP00000006081"/>
<protein>
    <recommendedName>
        <fullName evidence="11">G-protein coupled receptors family 1 profile domain-containing protein</fullName>
    </recommendedName>
</protein>
<keyword evidence="6 9" id="KW-0675">Receptor</keyword>
<evidence type="ECO:0000256" key="3">
    <source>
        <dbReference type="ARBA" id="ARBA00022989"/>
    </source>
</evidence>
<dbReference type="GO" id="GO:0007200">
    <property type="term" value="P:phospholipase C-activating G protein-coupled receptor signaling pathway"/>
    <property type="evidence" value="ECO:0007669"/>
    <property type="project" value="TreeGrafter"/>
</dbReference>
<dbReference type="PROSITE" id="PS00237">
    <property type="entry name" value="G_PROTEIN_RECEP_F1_1"/>
    <property type="match status" value="1"/>
</dbReference>
<dbReference type="PANTHER" id="PTHR24232:SF82">
    <property type="entry name" value="P2Y PURINOCEPTOR 8-LIKE"/>
    <property type="match status" value="1"/>
</dbReference>
<proteinExistence type="inferred from homology"/>
<dbReference type="Ensembl" id="ENSLACT00000006133.1">
    <property type="protein sequence ID" value="ENSLACP00000006081.1"/>
    <property type="gene ID" value="ENSLACG00000005398.1"/>
</dbReference>
<keyword evidence="8 9" id="KW-0807">Transducer</keyword>
<keyword evidence="2 9" id="KW-0812">Transmembrane</keyword>
<dbReference type="EMBL" id="AFYH01196031">
    <property type="status" value="NOT_ANNOTATED_CDS"/>
    <property type="molecule type" value="Genomic_DNA"/>
</dbReference>
<dbReference type="InParanoid" id="H3A8W0"/>
<evidence type="ECO:0000256" key="4">
    <source>
        <dbReference type="ARBA" id="ARBA00023040"/>
    </source>
</evidence>
<reference evidence="12" key="3">
    <citation type="submission" date="2025-09" db="UniProtKB">
        <authorList>
            <consortium name="Ensembl"/>
        </authorList>
    </citation>
    <scope>IDENTIFICATION</scope>
</reference>
<evidence type="ECO:0000313" key="12">
    <source>
        <dbReference type="Ensembl" id="ENSLACP00000006081.1"/>
    </source>
</evidence>
<dbReference type="Proteomes" id="UP000008672">
    <property type="component" value="Unassembled WGS sequence"/>
</dbReference>
<dbReference type="SMART" id="SM01381">
    <property type="entry name" value="7TM_GPCR_Srsx"/>
    <property type="match status" value="1"/>
</dbReference>
<dbReference type="AlphaFoldDB" id="H3A8W0"/>
<dbReference type="Gene3D" id="1.20.1070.10">
    <property type="entry name" value="Rhodopsin 7-helix transmembrane proteins"/>
    <property type="match status" value="1"/>
</dbReference>
<evidence type="ECO:0000256" key="10">
    <source>
        <dbReference type="SAM" id="Phobius"/>
    </source>
</evidence>
<keyword evidence="13" id="KW-1185">Reference proteome</keyword>
<dbReference type="HOGENOM" id="CLU_070480_0_0_1"/>
<dbReference type="PROSITE" id="PS50262">
    <property type="entry name" value="G_PROTEIN_RECEP_F1_2"/>
    <property type="match status" value="1"/>
</dbReference>
<sequence>LLSPFGILLNIFNIVMCFKRLEAWTIARVGAMNLAICDLLILLSILPLAVNLYFHYNWLMGRFLCFATHTSYFLGLTSNTMFICAISLDRFIAIVFPVRLRWVRTIKNAVITTVGLWLLSLALIALNCSTIVYREDTNHTQFCGVSVFSEQGVSGAIYSLFLYYSIKVIIPLIIVVPCYVLIVINLISFNKRRRRNQEASERAMKQIAAVIANFLVCWTPGHLLEMIGSAIYIAFRTCENICGLTRLFNLLMEISQLLSLVNSCANPLIYHLHYREVFQLLKKNCVNAVNCANICICSTNRKKAPEPSVQLIAVSYITN</sequence>
<accession>H3A8W0</accession>
<evidence type="ECO:0000256" key="1">
    <source>
        <dbReference type="ARBA" id="ARBA00004141"/>
    </source>
</evidence>
<evidence type="ECO:0000259" key="11">
    <source>
        <dbReference type="PROSITE" id="PS50262"/>
    </source>
</evidence>
<evidence type="ECO:0000256" key="9">
    <source>
        <dbReference type="RuleBase" id="RU000688"/>
    </source>
</evidence>
<evidence type="ECO:0000256" key="6">
    <source>
        <dbReference type="ARBA" id="ARBA00023170"/>
    </source>
</evidence>
<feature type="transmembrane region" description="Helical" evidence="10">
    <location>
        <begin position="6"/>
        <end position="22"/>
    </location>
</feature>
<feature type="domain" description="G-protein coupled receptors family 1 profile" evidence="11">
    <location>
        <begin position="9"/>
        <end position="270"/>
    </location>
</feature>
<name>H3A8W0_LATCH</name>
<dbReference type="InterPro" id="IPR017452">
    <property type="entry name" value="GPCR_Rhodpsn_7TM"/>
</dbReference>
<dbReference type="GO" id="GO:0005886">
    <property type="term" value="C:plasma membrane"/>
    <property type="evidence" value="ECO:0007669"/>
    <property type="project" value="TreeGrafter"/>
</dbReference>
<dbReference type="CDD" id="cd00637">
    <property type="entry name" value="7tm_classA_rhodopsin-like"/>
    <property type="match status" value="1"/>
</dbReference>
<dbReference type="GeneTree" id="ENSGT01130000278308"/>
<keyword evidence="7" id="KW-0325">Glycoprotein</keyword>
<dbReference type="PRINTS" id="PR00237">
    <property type="entry name" value="GPCRRHODOPSN"/>
</dbReference>
<comment type="subcellular location">
    <subcellularLocation>
        <location evidence="1">Membrane</location>
        <topology evidence="1">Multi-pass membrane protein</topology>
    </subcellularLocation>
</comment>
<keyword evidence="3 10" id="KW-1133">Transmembrane helix</keyword>
<feature type="transmembrane region" description="Helical" evidence="10">
    <location>
        <begin position="76"/>
        <end position="98"/>
    </location>
</feature>
<reference evidence="12" key="2">
    <citation type="submission" date="2025-08" db="UniProtKB">
        <authorList>
            <consortium name="Ensembl"/>
        </authorList>
    </citation>
    <scope>IDENTIFICATION</scope>
</reference>
<reference evidence="13" key="1">
    <citation type="submission" date="2011-08" db="EMBL/GenBank/DDBJ databases">
        <title>The draft genome of Latimeria chalumnae.</title>
        <authorList>
            <person name="Di Palma F."/>
            <person name="Alfoldi J."/>
            <person name="Johnson J."/>
            <person name="Berlin A."/>
            <person name="Gnerre S."/>
            <person name="Jaffe D."/>
            <person name="MacCallum I."/>
            <person name="Young S."/>
            <person name="Walker B.J."/>
            <person name="Lander E."/>
            <person name="Lindblad-Toh K."/>
        </authorList>
    </citation>
    <scope>NUCLEOTIDE SEQUENCE [LARGE SCALE GENOMIC DNA]</scope>
    <source>
        <strain evidence="13">Wild caught</strain>
    </source>
</reference>
<feature type="transmembrane region" description="Helical" evidence="10">
    <location>
        <begin position="110"/>
        <end position="132"/>
    </location>
</feature>
<dbReference type="GO" id="GO:0004930">
    <property type="term" value="F:G protein-coupled receptor activity"/>
    <property type="evidence" value="ECO:0007669"/>
    <property type="project" value="UniProtKB-KW"/>
</dbReference>
<evidence type="ECO:0000313" key="13">
    <source>
        <dbReference type="Proteomes" id="UP000008672"/>
    </source>
</evidence>
<gene>
    <name evidence="12" type="primary">LOC102364659</name>
</gene>
<dbReference type="eggNOG" id="KOG3656">
    <property type="taxonomic scope" value="Eukaryota"/>
</dbReference>
<evidence type="ECO:0000256" key="2">
    <source>
        <dbReference type="ARBA" id="ARBA00022692"/>
    </source>
</evidence>
<keyword evidence="4 9" id="KW-0297">G-protein coupled receptor</keyword>
<organism evidence="12 13">
    <name type="scientific">Latimeria chalumnae</name>
    <name type="common">Coelacanth</name>
    <dbReference type="NCBI Taxonomy" id="7897"/>
    <lineage>
        <taxon>Eukaryota</taxon>
        <taxon>Metazoa</taxon>
        <taxon>Chordata</taxon>
        <taxon>Craniata</taxon>
        <taxon>Vertebrata</taxon>
        <taxon>Euteleostomi</taxon>
        <taxon>Coelacanthiformes</taxon>
        <taxon>Coelacanthidae</taxon>
        <taxon>Latimeria</taxon>
    </lineage>
</organism>
<keyword evidence="5 10" id="KW-0472">Membrane</keyword>
<dbReference type="GO" id="GO:0035025">
    <property type="term" value="P:positive regulation of Rho protein signal transduction"/>
    <property type="evidence" value="ECO:0007669"/>
    <property type="project" value="TreeGrafter"/>
</dbReference>
<evidence type="ECO:0000256" key="8">
    <source>
        <dbReference type="ARBA" id="ARBA00023224"/>
    </source>
</evidence>
<evidence type="ECO:0000256" key="7">
    <source>
        <dbReference type="ARBA" id="ARBA00023180"/>
    </source>
</evidence>
<feature type="transmembrane region" description="Helical" evidence="10">
    <location>
        <begin position="210"/>
        <end position="235"/>
    </location>
</feature>
<dbReference type="Pfam" id="PF00001">
    <property type="entry name" value="7tm_1"/>
    <property type="match status" value="1"/>
</dbReference>
<feature type="transmembrane region" description="Helical" evidence="10">
    <location>
        <begin position="34"/>
        <end position="56"/>
    </location>
</feature>
<comment type="similarity">
    <text evidence="9">Belongs to the G-protein coupled receptor 1 family.</text>
</comment>
<dbReference type="PANTHER" id="PTHR24232">
    <property type="entry name" value="G-PROTEIN COUPLED RECEPTOR"/>
    <property type="match status" value="1"/>
</dbReference>
<evidence type="ECO:0000256" key="5">
    <source>
        <dbReference type="ARBA" id="ARBA00023136"/>
    </source>
</evidence>
<dbReference type="OMA" id="ANFLICW"/>
<dbReference type="InterPro" id="IPR000276">
    <property type="entry name" value="GPCR_Rhodpsn"/>
</dbReference>
<dbReference type="SUPFAM" id="SSF81321">
    <property type="entry name" value="Family A G protein-coupled receptor-like"/>
    <property type="match status" value="1"/>
</dbReference>